<evidence type="ECO:0000256" key="10">
    <source>
        <dbReference type="PIRSR" id="PIRSR600821-52"/>
    </source>
</evidence>
<proteinExistence type="inferred from homology"/>
<dbReference type="NCBIfam" id="TIGR00492">
    <property type="entry name" value="alr"/>
    <property type="match status" value="1"/>
</dbReference>
<dbReference type="SUPFAM" id="SSF51419">
    <property type="entry name" value="PLP-binding barrel"/>
    <property type="match status" value="1"/>
</dbReference>
<dbReference type="InterPro" id="IPR000821">
    <property type="entry name" value="Ala_racemase"/>
</dbReference>
<comment type="pathway">
    <text evidence="7 8">Amino-acid biosynthesis; D-alanine biosynthesis; D-alanine from L-alanine: step 1/1.</text>
</comment>
<feature type="binding site" evidence="8 10">
    <location>
        <position position="302"/>
    </location>
    <ligand>
        <name>substrate</name>
    </ligand>
</feature>
<dbReference type="Gene3D" id="3.20.20.10">
    <property type="entry name" value="Alanine racemase"/>
    <property type="match status" value="1"/>
</dbReference>
<dbReference type="GO" id="GO:0008784">
    <property type="term" value="F:alanine racemase activity"/>
    <property type="evidence" value="ECO:0007669"/>
    <property type="project" value="UniProtKB-UniRule"/>
</dbReference>
<keyword evidence="6 8" id="KW-0413">Isomerase</keyword>
<feature type="modified residue" description="N6-(pyridoxal phosphate)lysine" evidence="8 9">
    <location>
        <position position="34"/>
    </location>
</feature>
<evidence type="ECO:0000256" key="9">
    <source>
        <dbReference type="PIRSR" id="PIRSR600821-50"/>
    </source>
</evidence>
<organism evidence="12 13">
    <name type="scientific">Permianibacter aggregans</name>
    <dbReference type="NCBI Taxonomy" id="1510150"/>
    <lineage>
        <taxon>Bacteria</taxon>
        <taxon>Pseudomonadati</taxon>
        <taxon>Pseudomonadota</taxon>
        <taxon>Gammaproteobacteria</taxon>
        <taxon>Pseudomonadales</taxon>
        <taxon>Pseudomonadaceae</taxon>
        <taxon>Permianibacter</taxon>
    </lineage>
</organism>
<evidence type="ECO:0000256" key="7">
    <source>
        <dbReference type="ARBA" id="ARBA00037912"/>
    </source>
</evidence>
<feature type="binding site" evidence="8 10">
    <location>
        <position position="129"/>
    </location>
    <ligand>
        <name>substrate</name>
    </ligand>
</feature>
<sequence>MRAARALISISALQHNLQHIRLLAPNTKIMAMLKANGYGHGLLRVGHALREAEALGVACVEEALELRDGGVSNEIVVLEGFFASREIPLMAKRGFTTVVHHEKQLRELEETPTDTPIKVWLKIDTGMHRLGFPPEQAMNAFERLSKLAWVQQPVGQLSHLACADEIDNPMTGEQNRLFQQLTRELPGDKSLANSPGVLAWPETHYDWVRPGLMLYGSSPLPGHHGAEHGLQPVMTLESQVFSTRRLKKGERVGYGSAWVAERDTTIGVVAIGYGDGYPRHAPSGTPVWVDGRIAPLVGRVSMDMITVDLGPEAELPIGARAVLWGAELPIEQVADHAGTIAYELMCGVTSRVPFMSV</sequence>
<dbReference type="Proteomes" id="UP000295375">
    <property type="component" value="Unassembled WGS sequence"/>
</dbReference>
<dbReference type="PANTHER" id="PTHR30511:SF4">
    <property type="entry name" value="ALANINE RACEMASE, BIOSYNTHETIC"/>
    <property type="match status" value="1"/>
</dbReference>
<evidence type="ECO:0000256" key="8">
    <source>
        <dbReference type="HAMAP-Rule" id="MF_01201"/>
    </source>
</evidence>
<dbReference type="UniPathway" id="UPA00042">
    <property type="reaction ID" value="UER00497"/>
</dbReference>
<dbReference type="HAMAP" id="MF_01201">
    <property type="entry name" value="Ala_racemase"/>
    <property type="match status" value="1"/>
</dbReference>
<accession>A0A4R6UWN8</accession>
<dbReference type="GO" id="GO:0030170">
    <property type="term" value="F:pyridoxal phosphate binding"/>
    <property type="evidence" value="ECO:0007669"/>
    <property type="project" value="UniProtKB-UniRule"/>
</dbReference>
<evidence type="ECO:0000256" key="5">
    <source>
        <dbReference type="ARBA" id="ARBA00022898"/>
    </source>
</evidence>
<evidence type="ECO:0000259" key="11">
    <source>
        <dbReference type="SMART" id="SM01005"/>
    </source>
</evidence>
<gene>
    <name evidence="12" type="ORF">EV696_103330</name>
</gene>
<dbReference type="SMART" id="SM01005">
    <property type="entry name" value="Ala_racemase_C"/>
    <property type="match status" value="1"/>
</dbReference>
<dbReference type="InterPro" id="IPR009006">
    <property type="entry name" value="Ala_racemase/Decarboxylase_C"/>
</dbReference>
<dbReference type="RefSeq" id="WP_133588721.1">
    <property type="nucleotide sequence ID" value="NZ_CP037953.1"/>
</dbReference>
<keyword evidence="13" id="KW-1185">Reference proteome</keyword>
<dbReference type="InterPro" id="IPR011079">
    <property type="entry name" value="Ala_racemase_C"/>
</dbReference>
<evidence type="ECO:0000256" key="3">
    <source>
        <dbReference type="ARBA" id="ARBA00007880"/>
    </source>
</evidence>
<evidence type="ECO:0000256" key="2">
    <source>
        <dbReference type="ARBA" id="ARBA00001933"/>
    </source>
</evidence>
<dbReference type="Pfam" id="PF00842">
    <property type="entry name" value="Ala_racemase_C"/>
    <property type="match status" value="1"/>
</dbReference>
<evidence type="ECO:0000256" key="4">
    <source>
        <dbReference type="ARBA" id="ARBA00013089"/>
    </source>
</evidence>
<dbReference type="InterPro" id="IPR001608">
    <property type="entry name" value="Ala_racemase_N"/>
</dbReference>
<evidence type="ECO:0000313" key="12">
    <source>
        <dbReference type="EMBL" id="TDQ49955.1"/>
    </source>
</evidence>
<dbReference type="PRINTS" id="PR00992">
    <property type="entry name" value="ALARACEMASE"/>
</dbReference>
<dbReference type="EMBL" id="SNYM01000003">
    <property type="protein sequence ID" value="TDQ49955.1"/>
    <property type="molecule type" value="Genomic_DNA"/>
</dbReference>
<dbReference type="FunFam" id="3.20.20.10:FF:000002">
    <property type="entry name" value="Alanine racemase"/>
    <property type="match status" value="1"/>
</dbReference>
<comment type="similarity">
    <text evidence="3 8">Belongs to the alanine racemase family.</text>
</comment>
<protein>
    <recommendedName>
        <fullName evidence="4 8">Alanine racemase</fullName>
        <ecNumber evidence="4 8">5.1.1.1</ecNumber>
    </recommendedName>
</protein>
<reference evidence="12 13" key="1">
    <citation type="submission" date="2019-03" db="EMBL/GenBank/DDBJ databases">
        <title>Genomic Encyclopedia of Type Strains, Phase IV (KMG-IV): sequencing the most valuable type-strain genomes for metagenomic binning, comparative biology and taxonomic classification.</title>
        <authorList>
            <person name="Goeker M."/>
        </authorList>
    </citation>
    <scope>NUCLEOTIDE SEQUENCE [LARGE SCALE GENOMIC DNA]</scope>
    <source>
        <strain evidence="12 13">DSM 103792</strain>
    </source>
</reference>
<dbReference type="GO" id="GO:0005829">
    <property type="term" value="C:cytosol"/>
    <property type="evidence" value="ECO:0007669"/>
    <property type="project" value="TreeGrafter"/>
</dbReference>
<keyword evidence="5 8" id="KW-0663">Pyridoxal phosphate</keyword>
<dbReference type="EC" id="5.1.1.1" evidence="4 8"/>
<dbReference type="SUPFAM" id="SSF50621">
    <property type="entry name" value="Alanine racemase C-terminal domain-like"/>
    <property type="match status" value="1"/>
</dbReference>
<dbReference type="Pfam" id="PF01168">
    <property type="entry name" value="Ala_racemase_N"/>
    <property type="match status" value="1"/>
</dbReference>
<feature type="active site" description="Proton acceptor; specific for D-alanine" evidence="8">
    <location>
        <position position="34"/>
    </location>
</feature>
<dbReference type="PANTHER" id="PTHR30511">
    <property type="entry name" value="ALANINE RACEMASE"/>
    <property type="match status" value="1"/>
</dbReference>
<comment type="cofactor">
    <cofactor evidence="2 8 9">
        <name>pyridoxal 5'-phosphate</name>
        <dbReference type="ChEBI" id="CHEBI:597326"/>
    </cofactor>
</comment>
<feature type="domain" description="Alanine racemase C-terminal" evidence="11">
    <location>
        <begin position="233"/>
        <end position="357"/>
    </location>
</feature>
<dbReference type="InterPro" id="IPR029066">
    <property type="entry name" value="PLP-binding_barrel"/>
</dbReference>
<comment type="function">
    <text evidence="8">Catalyzes the interconversion of L-alanine and D-alanine. May also act on other amino acids.</text>
</comment>
<evidence type="ECO:0000256" key="1">
    <source>
        <dbReference type="ARBA" id="ARBA00000316"/>
    </source>
</evidence>
<dbReference type="OrthoDB" id="9813814at2"/>
<dbReference type="FunFam" id="2.40.37.10:FF:000002">
    <property type="entry name" value="Alanine racemase"/>
    <property type="match status" value="1"/>
</dbReference>
<evidence type="ECO:0000313" key="13">
    <source>
        <dbReference type="Proteomes" id="UP000295375"/>
    </source>
</evidence>
<dbReference type="GO" id="GO:0030632">
    <property type="term" value="P:D-alanine biosynthetic process"/>
    <property type="evidence" value="ECO:0007669"/>
    <property type="project" value="UniProtKB-UniRule"/>
</dbReference>
<dbReference type="Gene3D" id="2.40.37.10">
    <property type="entry name" value="Lyase, Ornithine Decarboxylase, Chain A, domain 1"/>
    <property type="match status" value="1"/>
</dbReference>
<name>A0A4R6UWN8_9GAMM</name>
<dbReference type="AlphaFoldDB" id="A0A4R6UWN8"/>
<comment type="catalytic activity">
    <reaction evidence="1 8">
        <text>L-alanine = D-alanine</text>
        <dbReference type="Rhea" id="RHEA:20249"/>
        <dbReference type="ChEBI" id="CHEBI:57416"/>
        <dbReference type="ChEBI" id="CHEBI:57972"/>
        <dbReference type="EC" id="5.1.1.1"/>
    </reaction>
</comment>
<comment type="caution">
    <text evidence="12">The sequence shown here is derived from an EMBL/GenBank/DDBJ whole genome shotgun (WGS) entry which is preliminary data.</text>
</comment>
<evidence type="ECO:0000256" key="6">
    <source>
        <dbReference type="ARBA" id="ARBA00023235"/>
    </source>
</evidence>
<feature type="active site" description="Proton acceptor; specific for L-alanine" evidence="8">
    <location>
        <position position="254"/>
    </location>
</feature>
<dbReference type="CDD" id="cd06827">
    <property type="entry name" value="PLPDE_III_AR_proteobact"/>
    <property type="match status" value="1"/>
</dbReference>